<name>A0ABW0TPY1_9BACL</name>
<dbReference type="Gene3D" id="3.30.420.10">
    <property type="entry name" value="Ribonuclease H-like superfamily/Ribonuclease H"/>
    <property type="match status" value="1"/>
</dbReference>
<feature type="domain" description="Integrase catalytic" evidence="1">
    <location>
        <begin position="505"/>
        <end position="697"/>
    </location>
</feature>
<reference evidence="3" key="1">
    <citation type="journal article" date="2019" name="Int. J. Syst. Evol. Microbiol.">
        <title>The Global Catalogue of Microorganisms (GCM) 10K type strain sequencing project: providing services to taxonomists for standard genome sequencing and annotation.</title>
        <authorList>
            <consortium name="The Broad Institute Genomics Platform"/>
            <consortium name="The Broad Institute Genome Sequencing Center for Infectious Disease"/>
            <person name="Wu L."/>
            <person name="Ma J."/>
        </authorList>
    </citation>
    <scope>NUCLEOTIDE SEQUENCE [LARGE SCALE GENOMIC DNA]</scope>
    <source>
        <strain evidence="3">CGMCC 4.1434</strain>
    </source>
</reference>
<dbReference type="SUPFAM" id="SSF53098">
    <property type="entry name" value="Ribonuclease H-like"/>
    <property type="match status" value="1"/>
</dbReference>
<organism evidence="2 3">
    <name type="scientific">Sporosarcina soli</name>
    <dbReference type="NCBI Taxonomy" id="334736"/>
    <lineage>
        <taxon>Bacteria</taxon>
        <taxon>Bacillati</taxon>
        <taxon>Bacillota</taxon>
        <taxon>Bacilli</taxon>
        <taxon>Bacillales</taxon>
        <taxon>Caryophanaceae</taxon>
        <taxon>Sporosarcina</taxon>
    </lineage>
</organism>
<dbReference type="InterPro" id="IPR014832">
    <property type="entry name" value="TnsA_C"/>
</dbReference>
<protein>
    <submittedName>
        <fullName evidence="2">Mu transposase C-terminal domain-containing protein</fullName>
    </submittedName>
</protein>
<dbReference type="InterPro" id="IPR001584">
    <property type="entry name" value="Integrase_cat-core"/>
</dbReference>
<dbReference type="Pfam" id="PF09299">
    <property type="entry name" value="Mu-transpos_C"/>
    <property type="match status" value="1"/>
</dbReference>
<dbReference type="RefSeq" id="WP_381439499.1">
    <property type="nucleotide sequence ID" value="NZ_JBHSNO010000016.1"/>
</dbReference>
<dbReference type="EMBL" id="JBHSNO010000016">
    <property type="protein sequence ID" value="MFC5591559.1"/>
    <property type="molecule type" value="Genomic_DNA"/>
</dbReference>
<dbReference type="InterPro" id="IPR015378">
    <property type="entry name" value="Transposase-like_Mu_C"/>
</dbReference>
<dbReference type="InterPro" id="IPR014833">
    <property type="entry name" value="TnsA_N"/>
</dbReference>
<dbReference type="Pfam" id="PF08721">
    <property type="entry name" value="Tn7_Tnp_TnsA_C"/>
    <property type="match status" value="1"/>
</dbReference>
<dbReference type="InterPro" id="IPR012337">
    <property type="entry name" value="RNaseH-like_sf"/>
</dbReference>
<evidence type="ECO:0000313" key="2">
    <source>
        <dbReference type="EMBL" id="MFC5591559.1"/>
    </source>
</evidence>
<accession>A0ABW0TPY1</accession>
<dbReference type="Proteomes" id="UP001596109">
    <property type="component" value="Unassembled WGS sequence"/>
</dbReference>
<dbReference type="Pfam" id="PF08722">
    <property type="entry name" value="Tn7_TnsA-like_N"/>
    <property type="match status" value="1"/>
</dbReference>
<comment type="caution">
    <text evidence="2">The sequence shown here is derived from an EMBL/GenBank/DDBJ whole genome shotgun (WGS) entry which is preliminary data.</text>
</comment>
<dbReference type="InterPro" id="IPR036397">
    <property type="entry name" value="RNaseH_sf"/>
</dbReference>
<proteinExistence type="predicted"/>
<keyword evidence="3" id="KW-1185">Reference proteome</keyword>
<dbReference type="PROSITE" id="PS50994">
    <property type="entry name" value="INTEGRASE"/>
    <property type="match status" value="1"/>
</dbReference>
<evidence type="ECO:0000259" key="1">
    <source>
        <dbReference type="PROSITE" id="PS50994"/>
    </source>
</evidence>
<gene>
    <name evidence="2" type="ORF">ACFPRA_21985</name>
</gene>
<evidence type="ECO:0000313" key="3">
    <source>
        <dbReference type="Proteomes" id="UP001596109"/>
    </source>
</evidence>
<sequence>MKKDLMRLFLELNIGEDAIKKIECIRSSQPARKVRSSRKNVSGCYPSQKMGVTIQFESRTLELAAIYEKEFDSTVIEYYDQPEIFLIRYQNKGRNIGHYYTPDFFVIQKDWIGYEEWKSEKELSNLVLKYPNRYIMDEAGAFRCPPAEEYAKACGLSFRIRTSDEIDWILQRNIRFLEDYLIGDNAEVSPTRKDLIINLVAEKPGTSLERLLNMNLDFCADDIYHLLAQHEIYADIKATLITDFDKFSIYQSKESADAFYNMSNANVKDILNVSTLNIYPLQPLLWSAEPCTILSINDSSISIMNGEREVKIPHALFERLYQEGTIKPLIDSNNESIASEEVIDIILSASPKSLEEANRKYSILQSHWNGVSLVELKVSPRTYRDWVKKYKDAENHFGNGFIGLISKRNNQGNRERKLSSEVIELMDEYIKEKYENPRSSNLNSIYKRFYQECIDKGWNPPSFVTFWKESKKRPIHVQTEKRKGPKAAYDTEKFYFEIETTTPRHGDFPYQICHLDHTELDIELICSDTLENLGRPWLSLLVDAYSRRVLAFYLTFDPPSYRSCMMVLRECVKRNSRLPKMLVVDGGKEFHSVYFDTLLAKYNVTKAQRPGAKPKFGSVCERMFGTTNTEFIHNLLGNTQIMKKVREVTKKFNPKHKAIWTFQSLHEMMEDWCYQIYDQQIHSTLGTSPRNFYENRLYKTGKREHTFVRYDELFEIMTLPSTPKQTAKVQPGQGVRINNIYYWADMLDHPEIEGQSVYVRYDPFDMSTAYAYINKYWIKLRSENFMVFENRTEKEIKIATIEIRKRMKNAGNTVPITGSIIAKFLDSLESKEILRLQHLKDKASKPLEEITAREGNQNESNVPRLQQRHLHVVKESNKISSIKTDKVNTQKFIAYEEF</sequence>